<name>A0ABV6K582_9LACO</name>
<reference evidence="2 3" key="1">
    <citation type="submission" date="2024-09" db="EMBL/GenBank/DDBJ databases">
        <authorList>
            <person name="Sun Q."/>
            <person name="Mori K."/>
        </authorList>
    </citation>
    <scope>NUCLEOTIDE SEQUENCE [LARGE SCALE GENOMIC DNA]</scope>
    <source>
        <strain evidence="2 3">TBRC 4575</strain>
    </source>
</reference>
<keyword evidence="1" id="KW-1133">Transmembrane helix</keyword>
<protein>
    <recommendedName>
        <fullName evidence="4">Integral membrane protein</fullName>
    </recommendedName>
</protein>
<keyword evidence="1" id="KW-0812">Transmembrane</keyword>
<accession>A0ABV6K582</accession>
<proteinExistence type="predicted"/>
<evidence type="ECO:0000256" key="1">
    <source>
        <dbReference type="SAM" id="Phobius"/>
    </source>
</evidence>
<keyword evidence="3" id="KW-1185">Reference proteome</keyword>
<feature type="transmembrane region" description="Helical" evidence="1">
    <location>
        <begin position="44"/>
        <end position="63"/>
    </location>
</feature>
<organism evidence="2 3">
    <name type="scientific">Lactiplantibacillus plajomi</name>
    <dbReference type="NCBI Taxonomy" id="1457217"/>
    <lineage>
        <taxon>Bacteria</taxon>
        <taxon>Bacillati</taxon>
        <taxon>Bacillota</taxon>
        <taxon>Bacilli</taxon>
        <taxon>Lactobacillales</taxon>
        <taxon>Lactobacillaceae</taxon>
        <taxon>Lactiplantibacillus</taxon>
    </lineage>
</organism>
<evidence type="ECO:0000313" key="2">
    <source>
        <dbReference type="EMBL" id="MFC0424287.1"/>
    </source>
</evidence>
<dbReference type="EMBL" id="JBHLUK010000069">
    <property type="protein sequence ID" value="MFC0424287.1"/>
    <property type="molecule type" value="Genomic_DNA"/>
</dbReference>
<dbReference type="RefSeq" id="WP_137645159.1">
    <property type="nucleotide sequence ID" value="NZ_BAABRM010000013.1"/>
</dbReference>
<evidence type="ECO:0000313" key="3">
    <source>
        <dbReference type="Proteomes" id="UP001589855"/>
    </source>
</evidence>
<keyword evidence="1" id="KW-0472">Membrane</keyword>
<dbReference type="Proteomes" id="UP001589855">
    <property type="component" value="Unassembled WGS sequence"/>
</dbReference>
<evidence type="ECO:0008006" key="4">
    <source>
        <dbReference type="Google" id="ProtNLM"/>
    </source>
</evidence>
<sequence>MMMTVIFFFTVLMVGLLLSGVFFRYIAAGTGVTFGSLSLSDVWMAVLNVLLMVLLLMWALVLIQ</sequence>
<gene>
    <name evidence="2" type="ORF">ACFFGS_09175</name>
</gene>
<comment type="caution">
    <text evidence="2">The sequence shown here is derived from an EMBL/GenBank/DDBJ whole genome shotgun (WGS) entry which is preliminary data.</text>
</comment>